<evidence type="ECO:0008006" key="3">
    <source>
        <dbReference type="Google" id="ProtNLM"/>
    </source>
</evidence>
<proteinExistence type="predicted"/>
<protein>
    <recommendedName>
        <fullName evidence="3">DUF4397 domain-containing protein</fullName>
    </recommendedName>
</protein>
<dbReference type="AlphaFoldDB" id="A0A1I1KPP4"/>
<dbReference type="EMBL" id="FOLL01000016">
    <property type="protein sequence ID" value="SFC62671.1"/>
    <property type="molecule type" value="Genomic_DNA"/>
</dbReference>
<dbReference type="RefSeq" id="WP_139215919.1">
    <property type="nucleotide sequence ID" value="NZ_FOLL01000016.1"/>
</dbReference>
<sequence length="566" mass="62706">MRRKMIDNGRKTTNYLSLFFLLLIVSCSKEKIGFTHDNRMITAAMEPSNVRIVNLHWFNQVEADGDRLTNFIFNQPDSENEFDYPGTKYFPEGGRLGKLWNMPQELFGQRGVAHLRLSFMGVLGSPDPLELELENSNEPVDYYLSEPAILDKGAVVKRVPRDITSPSKADHFKIRLINLSAPGVRDNFEDVHGPLSLTWADGSSISDKLENVAPGDHSDYVELPYGTYQFKVRTPAGTQVTGKWSRTLLLDPPSSSVVPGDSKDDSGVIYAPIHSYKPGGVYTIVISPKEFNYPYPEGGPGMTLSGFQNAFEIIVDNAEAANLTYARVQFVNALPFADEATFALKGLATKTEHLAYATCGDYQSVIAGEYVIDVETPAGTVTEKYRIEADRNYTVWLFHDGERVALRVVSNHLGGDRFTGTDGEDASFDRMRDAFHFKLRFLNLHAGYPHVTFTGADGQAFGGAAAAKENLAPGEVRETDPYVWIQQLHAPIVVMTYRSSPGVVPGSWASEVPLLGKLQFIARPELYVRGVIPEFEQGTYTVALIGSGDQPSGDFPPRMFIVKHIK</sequence>
<reference evidence="1 2" key="1">
    <citation type="submission" date="2016-10" db="EMBL/GenBank/DDBJ databases">
        <authorList>
            <person name="de Groot N.N."/>
        </authorList>
    </citation>
    <scope>NUCLEOTIDE SEQUENCE [LARGE SCALE GENOMIC DNA]</scope>
    <source>
        <strain evidence="1 2">DSM 22900</strain>
    </source>
</reference>
<dbReference type="PROSITE" id="PS51257">
    <property type="entry name" value="PROKAR_LIPOPROTEIN"/>
    <property type="match status" value="1"/>
</dbReference>
<evidence type="ECO:0000313" key="2">
    <source>
        <dbReference type="Proteomes" id="UP000199577"/>
    </source>
</evidence>
<organism evidence="1 2">
    <name type="scientific">Parapedobacter composti</name>
    <dbReference type="NCBI Taxonomy" id="623281"/>
    <lineage>
        <taxon>Bacteria</taxon>
        <taxon>Pseudomonadati</taxon>
        <taxon>Bacteroidota</taxon>
        <taxon>Sphingobacteriia</taxon>
        <taxon>Sphingobacteriales</taxon>
        <taxon>Sphingobacteriaceae</taxon>
        <taxon>Parapedobacter</taxon>
    </lineage>
</organism>
<accession>A0A1I1KPP4</accession>
<keyword evidence="2" id="KW-1185">Reference proteome</keyword>
<gene>
    <name evidence="1" type="ORF">SAMN05421747_116124</name>
</gene>
<dbReference type="Proteomes" id="UP000199577">
    <property type="component" value="Unassembled WGS sequence"/>
</dbReference>
<evidence type="ECO:0000313" key="1">
    <source>
        <dbReference type="EMBL" id="SFC62671.1"/>
    </source>
</evidence>
<dbReference type="OrthoDB" id="615056at2"/>
<name>A0A1I1KPP4_9SPHI</name>
<dbReference type="STRING" id="623281.SAMN05421747_116124"/>